<evidence type="ECO:0000256" key="8">
    <source>
        <dbReference type="ARBA" id="ARBA00023159"/>
    </source>
</evidence>
<dbReference type="EMBL" id="NKQK01000003">
    <property type="protein sequence ID" value="PSS32277.1"/>
    <property type="molecule type" value="Genomic_DNA"/>
</dbReference>
<dbReference type="SUPFAM" id="SSF101941">
    <property type="entry name" value="NAC domain"/>
    <property type="match status" value="1"/>
</dbReference>
<evidence type="ECO:0000256" key="10">
    <source>
        <dbReference type="ARBA" id="ARBA00023242"/>
    </source>
</evidence>
<protein>
    <submittedName>
        <fullName evidence="12">NAC domain-containing protein</fullName>
    </submittedName>
</protein>
<keyword evidence="10" id="KW-0539">Nucleus</keyword>
<dbReference type="GO" id="GO:0016020">
    <property type="term" value="C:membrane"/>
    <property type="evidence" value="ECO:0007669"/>
    <property type="project" value="UniProtKB-SubCell"/>
</dbReference>
<evidence type="ECO:0000259" key="11">
    <source>
        <dbReference type="PROSITE" id="PS51005"/>
    </source>
</evidence>
<comment type="subcellular location">
    <subcellularLocation>
        <location evidence="2">Membrane</location>
        <topology evidence="2">Single-pass membrane protein</topology>
    </subcellularLocation>
    <subcellularLocation>
        <location evidence="1">Nucleus</location>
    </subcellularLocation>
</comment>
<keyword evidence="8" id="KW-0010">Activator</keyword>
<reference evidence="13" key="2">
    <citation type="journal article" date="2018" name="BMC Genomics">
        <title>A manually annotated Actinidia chinensis var. chinensis (kiwifruit) genome highlights the challenges associated with draft genomes and gene prediction in plants.</title>
        <authorList>
            <person name="Pilkington S.M."/>
            <person name="Crowhurst R."/>
            <person name="Hilario E."/>
            <person name="Nardozza S."/>
            <person name="Fraser L."/>
            <person name="Peng Y."/>
            <person name="Gunaseelan K."/>
            <person name="Simpson R."/>
            <person name="Tahir J."/>
            <person name="Deroles S.C."/>
            <person name="Templeton K."/>
            <person name="Luo Z."/>
            <person name="Davy M."/>
            <person name="Cheng C."/>
            <person name="McNeilage M."/>
            <person name="Scaglione D."/>
            <person name="Liu Y."/>
            <person name="Zhang Q."/>
            <person name="Datson P."/>
            <person name="De Silva N."/>
            <person name="Gardiner S.E."/>
            <person name="Bassett H."/>
            <person name="Chagne D."/>
            <person name="McCallum J."/>
            <person name="Dzierzon H."/>
            <person name="Deng C."/>
            <person name="Wang Y.Y."/>
            <person name="Barron L."/>
            <person name="Manako K."/>
            <person name="Bowen J."/>
            <person name="Foster T.M."/>
            <person name="Erridge Z.A."/>
            <person name="Tiffin H."/>
            <person name="Waite C.N."/>
            <person name="Davies K.M."/>
            <person name="Grierson E.P."/>
            <person name="Laing W.A."/>
            <person name="Kirk R."/>
            <person name="Chen X."/>
            <person name="Wood M."/>
            <person name="Montefiori M."/>
            <person name="Brummell D.A."/>
            <person name="Schwinn K.E."/>
            <person name="Catanach A."/>
            <person name="Fullerton C."/>
            <person name="Li D."/>
            <person name="Meiyalaghan S."/>
            <person name="Nieuwenhuizen N."/>
            <person name="Read N."/>
            <person name="Prakash R."/>
            <person name="Hunter D."/>
            <person name="Zhang H."/>
            <person name="McKenzie M."/>
            <person name="Knabel M."/>
            <person name="Harris A."/>
            <person name="Allan A.C."/>
            <person name="Gleave A."/>
            <person name="Chen A."/>
            <person name="Janssen B.J."/>
            <person name="Plunkett B."/>
            <person name="Ampomah-Dwamena C."/>
            <person name="Voogd C."/>
            <person name="Leif D."/>
            <person name="Lafferty D."/>
            <person name="Souleyre E.J.F."/>
            <person name="Varkonyi-Gasic E."/>
            <person name="Gambi F."/>
            <person name="Hanley J."/>
            <person name="Yao J.L."/>
            <person name="Cheung J."/>
            <person name="David K.M."/>
            <person name="Warren B."/>
            <person name="Marsh K."/>
            <person name="Snowden K.C."/>
            <person name="Lin-Wang K."/>
            <person name="Brian L."/>
            <person name="Martinez-Sanchez M."/>
            <person name="Wang M."/>
            <person name="Ileperuma N."/>
            <person name="Macnee N."/>
            <person name="Campin R."/>
            <person name="McAtee P."/>
            <person name="Drummond R.S.M."/>
            <person name="Espley R.V."/>
            <person name="Ireland H.S."/>
            <person name="Wu R."/>
            <person name="Atkinson R.G."/>
            <person name="Karunairetnam S."/>
            <person name="Bulley S."/>
            <person name="Chunkath S."/>
            <person name="Hanley Z."/>
            <person name="Storey R."/>
            <person name="Thrimawithana A.H."/>
            <person name="Thomson S."/>
            <person name="David C."/>
            <person name="Testolin R."/>
            <person name="Huang H."/>
            <person name="Hellens R.P."/>
            <person name="Schaffer R.J."/>
        </authorList>
    </citation>
    <scope>NUCLEOTIDE SEQUENCE [LARGE SCALE GENOMIC DNA]</scope>
    <source>
        <strain evidence="13">cv. Red5</strain>
    </source>
</reference>
<dbReference type="PANTHER" id="PTHR31744:SF216">
    <property type="entry name" value="NAC TRANSCRIPTION FACTOR"/>
    <property type="match status" value="1"/>
</dbReference>
<dbReference type="InterPro" id="IPR003441">
    <property type="entry name" value="NAC-dom"/>
</dbReference>
<keyword evidence="7" id="KW-0472">Membrane</keyword>
<sequence length="430" mass="48102">MAILALDSLPVGYRFRPTEEELVNHFLRLKINGDEDEVSNIRVVDLCKQEPWDLPDMSLIETNDDEWIFFCPIDRKYKIGRRKNRATVAGYWKATGKDRLIKSVKGMTVIGTKKTLVFYTGRAPNGKNTNWVIHEYCGHIKELDGTKSEQGSFVLCKLIKRHNKKLDGKPDGNADHSNCDDVEGNVSSPAIDRSFSDIIQSELVTPMTTAQNEMLPFSSESCLGEHSNCDNVEGNVSSTAVVRSFSEVIQSELVSRTTTVQNEMLPFSSENWLAENCNRTTLDAPLPTESPNNGCIAHDAGDKSTVQTDLDIHEMLKSMFPDPMTDLPDGHDNMLLPLNSQMQVECGSSYNLQVDPMMDHDQKGTKLQYEPNEHDIDDFLNSIIVSLDEDCEAPNDVNLTENVFLMDGISCSDLDGEVAQAQVYCSFQDL</sequence>
<dbReference type="Proteomes" id="UP000241394">
    <property type="component" value="Chromosome LG3"/>
</dbReference>
<gene>
    <name evidence="12" type="ORF">CEY00_Acc02576</name>
</gene>
<evidence type="ECO:0000256" key="5">
    <source>
        <dbReference type="ARBA" id="ARBA00023015"/>
    </source>
</evidence>
<keyword evidence="13" id="KW-1185">Reference proteome</keyword>
<dbReference type="GO" id="GO:0000976">
    <property type="term" value="F:transcription cis-regulatory region binding"/>
    <property type="evidence" value="ECO:0007669"/>
    <property type="project" value="UniProtKB-ARBA"/>
</dbReference>
<dbReference type="GO" id="GO:0005634">
    <property type="term" value="C:nucleus"/>
    <property type="evidence" value="ECO:0007669"/>
    <property type="project" value="UniProtKB-SubCell"/>
</dbReference>
<evidence type="ECO:0000256" key="9">
    <source>
        <dbReference type="ARBA" id="ARBA00023163"/>
    </source>
</evidence>
<name>A0A2R6RQJ5_ACTCC</name>
<keyword evidence="9" id="KW-0804">Transcription</keyword>
<accession>A0A2R6RQJ5</accession>
<dbReference type="Pfam" id="PF02365">
    <property type="entry name" value="NAM"/>
    <property type="match status" value="1"/>
</dbReference>
<dbReference type="STRING" id="1590841.A0A2R6RQJ5"/>
<feature type="domain" description="NAC" evidence="11">
    <location>
        <begin position="9"/>
        <end position="161"/>
    </location>
</feature>
<evidence type="ECO:0000256" key="3">
    <source>
        <dbReference type="ARBA" id="ARBA00022692"/>
    </source>
</evidence>
<dbReference type="OrthoDB" id="737278at2759"/>
<dbReference type="GO" id="GO:0006355">
    <property type="term" value="P:regulation of DNA-templated transcription"/>
    <property type="evidence" value="ECO:0007669"/>
    <property type="project" value="InterPro"/>
</dbReference>
<organism evidence="12 13">
    <name type="scientific">Actinidia chinensis var. chinensis</name>
    <name type="common">Chinese soft-hair kiwi</name>
    <dbReference type="NCBI Taxonomy" id="1590841"/>
    <lineage>
        <taxon>Eukaryota</taxon>
        <taxon>Viridiplantae</taxon>
        <taxon>Streptophyta</taxon>
        <taxon>Embryophyta</taxon>
        <taxon>Tracheophyta</taxon>
        <taxon>Spermatophyta</taxon>
        <taxon>Magnoliopsida</taxon>
        <taxon>eudicotyledons</taxon>
        <taxon>Gunneridae</taxon>
        <taxon>Pentapetalae</taxon>
        <taxon>asterids</taxon>
        <taxon>Ericales</taxon>
        <taxon>Actinidiaceae</taxon>
        <taxon>Actinidia</taxon>
    </lineage>
</organism>
<keyword evidence="5" id="KW-0805">Transcription regulation</keyword>
<dbReference type="InParanoid" id="A0A2R6RQJ5"/>
<evidence type="ECO:0000256" key="1">
    <source>
        <dbReference type="ARBA" id="ARBA00004123"/>
    </source>
</evidence>
<evidence type="ECO:0000256" key="6">
    <source>
        <dbReference type="ARBA" id="ARBA00023125"/>
    </source>
</evidence>
<evidence type="ECO:0000256" key="7">
    <source>
        <dbReference type="ARBA" id="ARBA00023136"/>
    </source>
</evidence>
<evidence type="ECO:0000313" key="12">
    <source>
        <dbReference type="EMBL" id="PSS32277.1"/>
    </source>
</evidence>
<keyword evidence="6" id="KW-0238">DNA-binding</keyword>
<keyword evidence="3" id="KW-0812">Transmembrane</keyword>
<reference evidence="12 13" key="1">
    <citation type="submission" date="2017-07" db="EMBL/GenBank/DDBJ databases">
        <title>An improved, manually edited Actinidia chinensis var. chinensis (kiwifruit) genome highlights the challenges associated with draft genomes and gene prediction in plants.</title>
        <authorList>
            <person name="Pilkington S."/>
            <person name="Crowhurst R."/>
            <person name="Hilario E."/>
            <person name="Nardozza S."/>
            <person name="Fraser L."/>
            <person name="Peng Y."/>
            <person name="Gunaseelan K."/>
            <person name="Simpson R."/>
            <person name="Tahir J."/>
            <person name="Deroles S."/>
            <person name="Templeton K."/>
            <person name="Luo Z."/>
            <person name="Davy M."/>
            <person name="Cheng C."/>
            <person name="Mcneilage M."/>
            <person name="Scaglione D."/>
            <person name="Liu Y."/>
            <person name="Zhang Q."/>
            <person name="Datson P."/>
            <person name="De Silva N."/>
            <person name="Gardiner S."/>
            <person name="Bassett H."/>
            <person name="Chagne D."/>
            <person name="Mccallum J."/>
            <person name="Dzierzon H."/>
            <person name="Deng C."/>
            <person name="Wang Y.-Y."/>
            <person name="Barron N."/>
            <person name="Manako K."/>
            <person name="Bowen J."/>
            <person name="Foster T."/>
            <person name="Erridge Z."/>
            <person name="Tiffin H."/>
            <person name="Waite C."/>
            <person name="Davies K."/>
            <person name="Grierson E."/>
            <person name="Laing W."/>
            <person name="Kirk R."/>
            <person name="Chen X."/>
            <person name="Wood M."/>
            <person name="Montefiori M."/>
            <person name="Brummell D."/>
            <person name="Schwinn K."/>
            <person name="Catanach A."/>
            <person name="Fullerton C."/>
            <person name="Li D."/>
            <person name="Meiyalaghan S."/>
            <person name="Nieuwenhuizen N."/>
            <person name="Read N."/>
            <person name="Prakash R."/>
            <person name="Hunter D."/>
            <person name="Zhang H."/>
            <person name="Mckenzie M."/>
            <person name="Knabel M."/>
            <person name="Harris A."/>
            <person name="Allan A."/>
            <person name="Chen A."/>
            <person name="Janssen B."/>
            <person name="Plunkett B."/>
            <person name="Dwamena C."/>
            <person name="Voogd C."/>
            <person name="Leif D."/>
            <person name="Lafferty D."/>
            <person name="Souleyre E."/>
            <person name="Varkonyi-Gasic E."/>
            <person name="Gambi F."/>
            <person name="Hanley J."/>
            <person name="Yao J.-L."/>
            <person name="Cheung J."/>
            <person name="David K."/>
            <person name="Warren B."/>
            <person name="Marsh K."/>
            <person name="Snowden K."/>
            <person name="Lin-Wang K."/>
            <person name="Brian L."/>
            <person name="Martinez-Sanchez M."/>
            <person name="Wang M."/>
            <person name="Ileperuma N."/>
            <person name="Macnee N."/>
            <person name="Campin R."/>
            <person name="Mcatee P."/>
            <person name="Drummond R."/>
            <person name="Espley R."/>
            <person name="Ireland H."/>
            <person name="Wu R."/>
            <person name="Atkinson R."/>
            <person name="Karunairetnam S."/>
            <person name="Bulley S."/>
            <person name="Chunkath S."/>
            <person name="Hanley Z."/>
            <person name="Storey R."/>
            <person name="Thrimawithana A."/>
            <person name="Thomson S."/>
            <person name="David C."/>
            <person name="Testolin R."/>
        </authorList>
    </citation>
    <scope>NUCLEOTIDE SEQUENCE [LARGE SCALE GENOMIC DNA]</scope>
    <source>
        <strain evidence="13">cv. Red5</strain>
        <tissue evidence="12">Young leaf</tissue>
    </source>
</reference>
<dbReference type="Gramene" id="PSS32277">
    <property type="protein sequence ID" value="PSS32277"/>
    <property type="gene ID" value="CEY00_Acc02576"/>
</dbReference>
<dbReference type="AlphaFoldDB" id="A0A2R6RQJ5"/>
<evidence type="ECO:0000256" key="2">
    <source>
        <dbReference type="ARBA" id="ARBA00004167"/>
    </source>
</evidence>
<dbReference type="InterPro" id="IPR036093">
    <property type="entry name" value="NAC_dom_sf"/>
</dbReference>
<evidence type="ECO:0000313" key="13">
    <source>
        <dbReference type="Proteomes" id="UP000241394"/>
    </source>
</evidence>
<proteinExistence type="predicted"/>
<dbReference type="Gene3D" id="2.170.150.80">
    <property type="entry name" value="NAC domain"/>
    <property type="match status" value="1"/>
</dbReference>
<dbReference type="PROSITE" id="PS51005">
    <property type="entry name" value="NAC"/>
    <property type="match status" value="1"/>
</dbReference>
<comment type="caution">
    <text evidence="12">The sequence shown here is derived from an EMBL/GenBank/DDBJ whole genome shotgun (WGS) entry which is preliminary data.</text>
</comment>
<dbReference type="PANTHER" id="PTHR31744">
    <property type="entry name" value="PROTEIN CUP-SHAPED COTYLEDON 2-RELATED"/>
    <property type="match status" value="1"/>
</dbReference>
<evidence type="ECO:0000256" key="4">
    <source>
        <dbReference type="ARBA" id="ARBA00022989"/>
    </source>
</evidence>
<keyword evidence="4" id="KW-1133">Transmembrane helix</keyword>